<proteinExistence type="predicted"/>
<dbReference type="SUPFAM" id="SSF49468">
    <property type="entry name" value="VHL"/>
    <property type="match status" value="2"/>
</dbReference>
<dbReference type="EMBL" id="BRPK01000004">
    <property type="protein sequence ID" value="GLB37911.1"/>
    <property type="molecule type" value="Genomic_DNA"/>
</dbReference>
<dbReference type="InterPro" id="IPR037140">
    <property type="entry name" value="VHL_beta_dom_sf"/>
</dbReference>
<dbReference type="Pfam" id="PF01847">
    <property type="entry name" value="VHL"/>
    <property type="match status" value="2"/>
</dbReference>
<evidence type="ECO:0000259" key="1">
    <source>
        <dbReference type="Pfam" id="PF01847"/>
    </source>
</evidence>
<evidence type="ECO:0000313" key="2">
    <source>
        <dbReference type="EMBL" id="GLB37911.1"/>
    </source>
</evidence>
<dbReference type="OrthoDB" id="2939919at2759"/>
<gene>
    <name evidence="2" type="ORF">LshimejAT787_0409620</name>
</gene>
<dbReference type="InterPro" id="IPR024053">
    <property type="entry name" value="VHL_beta_dom"/>
</dbReference>
<sequence length="207" mass="22807">MFPTLSPQPSAAVENPRSVYGGASSTLNFINRLDAESAKIYWIDFSGNRVLRATIAPGNAIRLETYVGHPWEVVVSRKDETRTVIYYPTFPEANAILDKALFPILTLPAIRPSDAPNLLSTQGGTSTAIEFENRLNVAVKVFWVNFFGKRALFATVPPGRSCRQLTFVGHPWAVSTETEKEPFVVFFPAPHEGTAVIDDSLLHEGNS</sequence>
<dbReference type="Proteomes" id="UP001063166">
    <property type="component" value="Unassembled WGS sequence"/>
</dbReference>
<organism evidence="2 3">
    <name type="scientific">Lyophyllum shimeji</name>
    <name type="common">Hon-shimeji</name>
    <name type="synonym">Tricholoma shimeji</name>
    <dbReference type="NCBI Taxonomy" id="47721"/>
    <lineage>
        <taxon>Eukaryota</taxon>
        <taxon>Fungi</taxon>
        <taxon>Dikarya</taxon>
        <taxon>Basidiomycota</taxon>
        <taxon>Agaricomycotina</taxon>
        <taxon>Agaricomycetes</taxon>
        <taxon>Agaricomycetidae</taxon>
        <taxon>Agaricales</taxon>
        <taxon>Tricholomatineae</taxon>
        <taxon>Lyophyllaceae</taxon>
        <taxon>Lyophyllum</taxon>
    </lineage>
</organism>
<comment type="caution">
    <text evidence="2">The sequence shown here is derived from an EMBL/GenBank/DDBJ whole genome shotgun (WGS) entry which is preliminary data.</text>
</comment>
<keyword evidence="3" id="KW-1185">Reference proteome</keyword>
<evidence type="ECO:0000313" key="3">
    <source>
        <dbReference type="Proteomes" id="UP001063166"/>
    </source>
</evidence>
<reference evidence="2" key="1">
    <citation type="submission" date="2022-07" db="EMBL/GenBank/DDBJ databases">
        <title>The genome of Lyophyllum shimeji provides insight into the initial evolution of ectomycorrhizal fungal genome.</title>
        <authorList>
            <person name="Kobayashi Y."/>
            <person name="Shibata T."/>
            <person name="Hirakawa H."/>
            <person name="Shigenobu S."/>
            <person name="Nishiyama T."/>
            <person name="Yamada A."/>
            <person name="Hasebe M."/>
            <person name="Kawaguchi M."/>
        </authorList>
    </citation>
    <scope>NUCLEOTIDE SEQUENCE</scope>
    <source>
        <strain evidence="2">AT787</strain>
    </source>
</reference>
<dbReference type="InterPro" id="IPR036208">
    <property type="entry name" value="VHL_sf"/>
</dbReference>
<name>A0A9P3PLJ6_LYOSH</name>
<feature type="domain" description="von Hippel-Lindau disease tumour suppressor beta" evidence="1">
    <location>
        <begin position="127"/>
        <end position="182"/>
    </location>
</feature>
<feature type="domain" description="von Hippel-Lindau disease tumour suppressor beta" evidence="1">
    <location>
        <begin position="37"/>
        <end position="72"/>
    </location>
</feature>
<dbReference type="AlphaFoldDB" id="A0A9P3PLJ6"/>
<dbReference type="Gene3D" id="2.60.40.780">
    <property type="entry name" value="von Hippel-Lindau disease tumour suppressor, beta domain"/>
    <property type="match status" value="2"/>
</dbReference>
<accession>A0A9P3PLJ6</accession>
<protein>
    <submittedName>
        <fullName evidence="2">VHL beta domain containing protein</fullName>
    </submittedName>
</protein>